<evidence type="ECO:0000313" key="2">
    <source>
        <dbReference type="EMBL" id="KLV10505.1"/>
    </source>
</evidence>
<reference evidence="2 3" key="1">
    <citation type="submission" date="2015-05" db="EMBL/GenBank/DDBJ databases">
        <title>Photobacterium galathea sp. nov.</title>
        <authorList>
            <person name="Machado H."/>
            <person name="Gram L."/>
        </authorList>
    </citation>
    <scope>NUCLEOTIDE SEQUENCE [LARGE SCALE GENOMIC DNA]</scope>
    <source>
        <strain evidence="2 3">DSM 22954</strain>
    </source>
</reference>
<sequence>MAEKLRIDIISDVVCPWCIIGFQRLTRAIEELGAEDKVTIVWQPFQLNPHIPPEGENLREHLAKKYGASTAESVHARSHLTQLGAEIGFQFDYFDEMKTVNTRDAHILLGYASELGKQTELAMRLFSAFFSERKDISNRSVLSEALTAVGLDTLSALSKLDDPQSINELEATVEQLRQLGVSSVPTVVFNQTDALTGAQPVEVYKQLLEEFLSTSE</sequence>
<evidence type="ECO:0000313" key="3">
    <source>
        <dbReference type="Proteomes" id="UP000035909"/>
    </source>
</evidence>
<dbReference type="InterPro" id="IPR001853">
    <property type="entry name" value="DSBA-like_thioredoxin_dom"/>
</dbReference>
<dbReference type="EMBL" id="LDOU01000006">
    <property type="protein sequence ID" value="KLV10505.1"/>
    <property type="molecule type" value="Genomic_DNA"/>
</dbReference>
<dbReference type="Gene3D" id="3.40.30.10">
    <property type="entry name" value="Glutaredoxin"/>
    <property type="match status" value="1"/>
</dbReference>
<dbReference type="Pfam" id="PF01323">
    <property type="entry name" value="DSBA"/>
    <property type="match status" value="1"/>
</dbReference>
<evidence type="ECO:0000259" key="1">
    <source>
        <dbReference type="Pfam" id="PF01323"/>
    </source>
</evidence>
<dbReference type="GO" id="GO:0016491">
    <property type="term" value="F:oxidoreductase activity"/>
    <property type="evidence" value="ECO:0007669"/>
    <property type="project" value="InterPro"/>
</dbReference>
<dbReference type="CDD" id="cd03024">
    <property type="entry name" value="DsbA_FrnE"/>
    <property type="match status" value="1"/>
</dbReference>
<dbReference type="PATRIC" id="fig|320778.3.peg.1773"/>
<dbReference type="InterPro" id="IPR036249">
    <property type="entry name" value="Thioredoxin-like_sf"/>
</dbReference>
<dbReference type="PANTHER" id="PTHR13887">
    <property type="entry name" value="GLUTATHIONE S-TRANSFERASE KAPPA"/>
    <property type="match status" value="1"/>
</dbReference>
<dbReference type="SUPFAM" id="SSF52833">
    <property type="entry name" value="Thioredoxin-like"/>
    <property type="match status" value="1"/>
</dbReference>
<dbReference type="Proteomes" id="UP000035909">
    <property type="component" value="Unassembled WGS sequence"/>
</dbReference>
<organism evidence="2 3">
    <name type="scientific">Photobacterium ganghwense</name>
    <dbReference type="NCBI Taxonomy" id="320778"/>
    <lineage>
        <taxon>Bacteria</taxon>
        <taxon>Pseudomonadati</taxon>
        <taxon>Pseudomonadota</taxon>
        <taxon>Gammaproteobacteria</taxon>
        <taxon>Vibrionales</taxon>
        <taxon>Vibrionaceae</taxon>
        <taxon>Photobacterium</taxon>
    </lineage>
</organism>
<keyword evidence="3" id="KW-1185">Reference proteome</keyword>
<gene>
    <name evidence="2" type="ORF">ABT57_08175</name>
</gene>
<dbReference type="RefSeq" id="WP_047884670.1">
    <property type="nucleotide sequence ID" value="NZ_LDOU01000006.1"/>
</dbReference>
<protein>
    <submittedName>
        <fullName evidence="2">Thioredoxin</fullName>
    </submittedName>
</protein>
<dbReference type="STRING" id="320778.ABT57_08175"/>
<proteinExistence type="predicted"/>
<comment type="caution">
    <text evidence="2">The sequence shown here is derived from an EMBL/GenBank/DDBJ whole genome shotgun (WGS) entry which is preliminary data.</text>
</comment>
<accession>A0A0J1HFV8</accession>
<dbReference type="AlphaFoldDB" id="A0A0J1HFV8"/>
<name>A0A0J1HFV8_9GAMM</name>
<dbReference type="PANTHER" id="PTHR13887:SF41">
    <property type="entry name" value="THIOREDOXIN SUPERFAMILY PROTEIN"/>
    <property type="match status" value="1"/>
</dbReference>
<feature type="domain" description="DSBA-like thioredoxin" evidence="1">
    <location>
        <begin position="7"/>
        <end position="208"/>
    </location>
</feature>
<dbReference type="OrthoDB" id="9799122at2"/>